<evidence type="ECO:0000256" key="8">
    <source>
        <dbReference type="ARBA" id="ARBA00022694"/>
    </source>
</evidence>
<dbReference type="SFLD" id="SFLDG01082">
    <property type="entry name" value="B12-binding_domain_containing"/>
    <property type="match status" value="1"/>
</dbReference>
<dbReference type="GeneID" id="587594"/>
<proteinExistence type="inferred from homology"/>
<evidence type="ECO:0000256" key="7">
    <source>
        <dbReference type="ARBA" id="ARBA00022692"/>
    </source>
</evidence>
<evidence type="ECO:0000259" key="17">
    <source>
        <dbReference type="PROSITE" id="PS51449"/>
    </source>
</evidence>
<feature type="domain" description="MTTase N-terminal" evidence="17">
    <location>
        <begin position="61"/>
        <end position="169"/>
    </location>
</feature>
<feature type="domain" description="TRAM" evidence="16">
    <location>
        <begin position="428"/>
        <end position="490"/>
    </location>
</feature>
<dbReference type="Gene3D" id="3.80.30.20">
    <property type="entry name" value="tm_1862 like domain"/>
    <property type="match status" value="1"/>
</dbReference>
<comment type="catalytic activity">
    <reaction evidence="14 15">
        <text>N(6)-L-threonylcarbamoyladenosine(37) in tRNA + (sulfur carrier)-SH + AH2 + 2 S-adenosyl-L-methionine = 2-methylsulfanyl-N(6)-L-threonylcarbamoyladenosine(37) in tRNA + (sulfur carrier)-H + 5'-deoxyadenosine + L-methionine + A + S-adenosyl-L-homocysteine + 2 H(+)</text>
        <dbReference type="Rhea" id="RHEA:37075"/>
        <dbReference type="Rhea" id="RHEA-COMP:10163"/>
        <dbReference type="Rhea" id="RHEA-COMP:11092"/>
        <dbReference type="Rhea" id="RHEA-COMP:14737"/>
        <dbReference type="Rhea" id="RHEA-COMP:14739"/>
        <dbReference type="ChEBI" id="CHEBI:13193"/>
        <dbReference type="ChEBI" id="CHEBI:15378"/>
        <dbReference type="ChEBI" id="CHEBI:17319"/>
        <dbReference type="ChEBI" id="CHEBI:17499"/>
        <dbReference type="ChEBI" id="CHEBI:29917"/>
        <dbReference type="ChEBI" id="CHEBI:57844"/>
        <dbReference type="ChEBI" id="CHEBI:57856"/>
        <dbReference type="ChEBI" id="CHEBI:59789"/>
        <dbReference type="ChEBI" id="CHEBI:64428"/>
        <dbReference type="ChEBI" id="CHEBI:74418"/>
        <dbReference type="ChEBI" id="CHEBI:74420"/>
        <dbReference type="EC" id="2.8.4.5"/>
    </reaction>
</comment>
<name>A0A7M7HEW1_STRPU</name>
<evidence type="ECO:0000256" key="6">
    <source>
        <dbReference type="ARBA" id="ARBA00022691"/>
    </source>
</evidence>
<evidence type="ECO:0000256" key="14">
    <source>
        <dbReference type="ARBA" id="ARBA00051661"/>
    </source>
</evidence>
<keyword evidence="11 15" id="KW-0408">Iron</keyword>
<dbReference type="CTD" id="54901"/>
<reference evidence="20" key="1">
    <citation type="submission" date="2015-02" db="EMBL/GenBank/DDBJ databases">
        <title>Genome sequencing for Strongylocentrotus purpuratus.</title>
        <authorList>
            <person name="Murali S."/>
            <person name="Liu Y."/>
            <person name="Vee V."/>
            <person name="English A."/>
            <person name="Wang M."/>
            <person name="Skinner E."/>
            <person name="Han Y."/>
            <person name="Muzny D.M."/>
            <person name="Worley K.C."/>
            <person name="Gibbs R.A."/>
        </authorList>
    </citation>
    <scope>NUCLEOTIDE SEQUENCE</scope>
</reference>
<dbReference type="SFLD" id="SFLDS00029">
    <property type="entry name" value="Radical_SAM"/>
    <property type="match status" value="1"/>
</dbReference>
<keyword evidence="15" id="KW-0256">Endoplasmic reticulum</keyword>
<evidence type="ECO:0000256" key="12">
    <source>
        <dbReference type="ARBA" id="ARBA00023014"/>
    </source>
</evidence>
<dbReference type="InterPro" id="IPR038135">
    <property type="entry name" value="Methylthiotransferase_N_sf"/>
</dbReference>
<dbReference type="InterPro" id="IPR023404">
    <property type="entry name" value="rSAM_horseshoe"/>
</dbReference>
<dbReference type="PANTHER" id="PTHR11918">
    <property type="entry name" value="RADICAL SAM PROTEINS"/>
    <property type="match status" value="1"/>
</dbReference>
<organism evidence="19 20">
    <name type="scientific">Strongylocentrotus purpuratus</name>
    <name type="common">Purple sea urchin</name>
    <dbReference type="NCBI Taxonomy" id="7668"/>
    <lineage>
        <taxon>Eukaryota</taxon>
        <taxon>Metazoa</taxon>
        <taxon>Echinodermata</taxon>
        <taxon>Eleutherozoa</taxon>
        <taxon>Echinozoa</taxon>
        <taxon>Echinoidea</taxon>
        <taxon>Euechinoidea</taxon>
        <taxon>Echinacea</taxon>
        <taxon>Camarodonta</taxon>
        <taxon>Echinidea</taxon>
        <taxon>Strongylocentrotidae</taxon>
        <taxon>Strongylocentrotus</taxon>
    </lineage>
</organism>
<dbReference type="PROSITE" id="PS51449">
    <property type="entry name" value="MTTASE_N"/>
    <property type="match status" value="1"/>
</dbReference>
<dbReference type="InterPro" id="IPR007197">
    <property type="entry name" value="rSAM"/>
</dbReference>
<evidence type="ECO:0000256" key="10">
    <source>
        <dbReference type="ARBA" id="ARBA00022989"/>
    </source>
</evidence>
<dbReference type="CDD" id="cd01335">
    <property type="entry name" value="Radical_SAM"/>
    <property type="match status" value="1"/>
</dbReference>
<comment type="function">
    <text evidence="1 15">Catalyzes the methylthiolation of N6-threonylcarbamoyladenosine (t(6)A), leading to the formation of 2-methylthio-N6-threonylcarbamoyladenosine (ms(2)t(6)A) at position 37 in tRNAs that read codons beginning with adenine.</text>
</comment>
<evidence type="ECO:0000256" key="15">
    <source>
        <dbReference type="RuleBase" id="RU368081"/>
    </source>
</evidence>
<reference evidence="19" key="2">
    <citation type="submission" date="2021-01" db="UniProtKB">
        <authorList>
            <consortium name="EnsemblMetazoa"/>
        </authorList>
    </citation>
    <scope>IDENTIFICATION</scope>
</reference>
<evidence type="ECO:0000256" key="4">
    <source>
        <dbReference type="ARBA" id="ARBA00022485"/>
    </source>
</evidence>
<keyword evidence="20" id="KW-1185">Reference proteome</keyword>
<dbReference type="AlphaFoldDB" id="A0A7M7HEW1"/>
<comment type="similarity">
    <text evidence="3 15">Belongs to the methylthiotransferase family. CDKAL1 subfamily.</text>
</comment>
<comment type="cofactor">
    <cofactor evidence="15">
        <name>[4Fe-4S] cluster</name>
        <dbReference type="ChEBI" id="CHEBI:49883"/>
    </cofactor>
    <text evidence="15">Binds 1 or 2 [4Fe-4S] cluster. One cluster is coordinated with 3 cysteines and an exchangeable S-adenosyl-L-methionine.</text>
</comment>
<dbReference type="GO" id="GO:0035598">
    <property type="term" value="F:tRNA (N(6)-L-threonylcarbamoyladenosine(37)-C(2))-methylthiotransferase activity"/>
    <property type="evidence" value="ECO:0007669"/>
    <property type="project" value="UniProtKB-UniRule"/>
</dbReference>
<evidence type="ECO:0000256" key="3">
    <source>
        <dbReference type="ARBA" id="ARBA00008616"/>
    </source>
</evidence>
<dbReference type="Pfam" id="PF00919">
    <property type="entry name" value="UPF0004"/>
    <property type="match status" value="1"/>
</dbReference>
<evidence type="ECO:0000259" key="16">
    <source>
        <dbReference type="PROSITE" id="PS50926"/>
    </source>
</evidence>
<dbReference type="Gene3D" id="3.40.50.12160">
    <property type="entry name" value="Methylthiotransferase, N-terminal domain"/>
    <property type="match status" value="1"/>
</dbReference>
<dbReference type="KEGG" id="spu:587594"/>
<dbReference type="EnsemblMetazoa" id="XM_011665032">
    <property type="protein sequence ID" value="XP_011663334"/>
    <property type="gene ID" value="LOC587594"/>
</dbReference>
<keyword evidence="10 15" id="KW-1133">Transmembrane helix</keyword>
<dbReference type="InterPro" id="IPR013848">
    <property type="entry name" value="Methylthiotransferase_N"/>
</dbReference>
<dbReference type="Pfam" id="PF04055">
    <property type="entry name" value="Radical_SAM"/>
    <property type="match status" value="1"/>
</dbReference>
<keyword evidence="12 15" id="KW-0411">Iron-sulfur</keyword>
<dbReference type="GO" id="GO:0005789">
    <property type="term" value="C:endoplasmic reticulum membrane"/>
    <property type="evidence" value="ECO:0007669"/>
    <property type="project" value="UniProtKB-SubCell"/>
</dbReference>
<dbReference type="PANTHER" id="PTHR11918:SF45">
    <property type="entry name" value="THREONYLCARBAMOYLADENOSINE TRNA METHYLTHIOTRANSFERASE"/>
    <property type="match status" value="1"/>
</dbReference>
<dbReference type="InterPro" id="IPR005839">
    <property type="entry name" value="Methylthiotransferase"/>
</dbReference>
<dbReference type="Pfam" id="PF01938">
    <property type="entry name" value="TRAM"/>
    <property type="match status" value="1"/>
</dbReference>
<dbReference type="InterPro" id="IPR006466">
    <property type="entry name" value="MiaB-like_arc_euk"/>
</dbReference>
<evidence type="ECO:0000256" key="13">
    <source>
        <dbReference type="ARBA" id="ARBA00023136"/>
    </source>
</evidence>
<comment type="subcellular location">
    <subcellularLocation>
        <location evidence="15">Endoplasmic reticulum membrane</location>
        <topology evidence="15">Single-pass membrane protein</topology>
    </subcellularLocation>
    <subcellularLocation>
        <location evidence="2">Membrane</location>
        <topology evidence="2">Single-pass membrane protein</topology>
    </subcellularLocation>
</comment>
<dbReference type="PROSITE" id="PS51918">
    <property type="entry name" value="RADICAL_SAM"/>
    <property type="match status" value="1"/>
</dbReference>
<keyword evidence="8 15" id="KW-0819">tRNA processing</keyword>
<evidence type="ECO:0000313" key="19">
    <source>
        <dbReference type="EnsemblMetazoa" id="XP_011663334"/>
    </source>
</evidence>
<dbReference type="EC" id="2.8.4.5" evidence="15"/>
<evidence type="ECO:0000256" key="2">
    <source>
        <dbReference type="ARBA" id="ARBA00004167"/>
    </source>
</evidence>
<dbReference type="GO" id="GO:0046872">
    <property type="term" value="F:metal ion binding"/>
    <property type="evidence" value="ECO:0007669"/>
    <property type="project" value="UniProtKB-UniRule"/>
</dbReference>
<keyword evidence="13 15" id="KW-0472">Membrane</keyword>
<dbReference type="Proteomes" id="UP000007110">
    <property type="component" value="Unassembled WGS sequence"/>
</dbReference>
<dbReference type="InterPro" id="IPR002792">
    <property type="entry name" value="TRAM_dom"/>
</dbReference>
<sequence length="555" mass="62047">MPSASEIGIDDIEDIISAGDVTPKERYANKQDVMPKVLNRKKDRRKNGEDIKADSIIPGTQKVFVKTWGCSHNNSDGEYMAGQLASYGYSITDDSSGADVWLLNSCTVKNPAEDHFRNEIQKAQQQGKALVLAGCVPQGQPKAKYMQGVSVIGVQQIDRVVEVVEETVKGNTVRLFGQKKQGGKKIGGASLDLPKIRRNPLVEILAINTGCLNQCTYCKTKHARGELGSYPPEELVARAKQSFDEGVCEIWLTSEDTGAYGIDIGVTIVELLDQLVEVIPEGCMMRIGMTNPPYILDHLEGIARILRHPRVYSFLHIPIQSGSDSVLMDMKREYCTADFRKIVEFLRKEVPRVTIATDIICGFPHESEKDFEETLSLIEEFKFPSVFINQYFPRPGTPAAKWPQVPAQEKKRRTKALTVLFKSYQTYDDKVGERFDVLVTEVSHDKQYLVAHNKFYDQVLVPHNKEYLGRILKVEIDSVGKHFLMGRVLDVGPARSIPVQNQQAGSIHRASAKLSSRESSSPIKAPLPWVSIIMAVLIAVAFLDVCRIAYQHLTR</sequence>
<evidence type="ECO:0000259" key="18">
    <source>
        <dbReference type="PROSITE" id="PS51918"/>
    </source>
</evidence>
<evidence type="ECO:0000256" key="11">
    <source>
        <dbReference type="ARBA" id="ARBA00023004"/>
    </source>
</evidence>
<keyword evidence="6 15" id="KW-0949">S-adenosyl-L-methionine</keyword>
<keyword evidence="4 15" id="KW-0004">4Fe-4S</keyword>
<protein>
    <recommendedName>
        <fullName evidence="15">tRNA-t(6)A37 methylthiotransferase</fullName>
        <ecNumber evidence="15">2.8.4.5</ecNumber>
    </recommendedName>
</protein>
<dbReference type="PROSITE" id="PS01278">
    <property type="entry name" value="MTTASE_RADICAL"/>
    <property type="match status" value="1"/>
</dbReference>
<dbReference type="RefSeq" id="XP_011663334.2">
    <property type="nucleotide sequence ID" value="XM_011665032.2"/>
</dbReference>
<evidence type="ECO:0000313" key="20">
    <source>
        <dbReference type="Proteomes" id="UP000007110"/>
    </source>
</evidence>
<dbReference type="PROSITE" id="PS50926">
    <property type="entry name" value="TRAM"/>
    <property type="match status" value="1"/>
</dbReference>
<dbReference type="GO" id="GO:0051539">
    <property type="term" value="F:4 iron, 4 sulfur cluster binding"/>
    <property type="evidence" value="ECO:0007669"/>
    <property type="project" value="UniProtKB-UniRule"/>
</dbReference>
<dbReference type="NCBIfam" id="TIGR01578">
    <property type="entry name" value="MiaB-like-B"/>
    <property type="match status" value="1"/>
</dbReference>
<dbReference type="SUPFAM" id="SSF102114">
    <property type="entry name" value="Radical SAM enzymes"/>
    <property type="match status" value="1"/>
</dbReference>
<accession>A0A7M7HEW1</accession>
<keyword evidence="7 15" id="KW-0812">Transmembrane</keyword>
<dbReference type="InterPro" id="IPR020612">
    <property type="entry name" value="Methylthiotransferase_CS"/>
</dbReference>
<dbReference type="FunFam" id="3.80.30.20:FF:000002">
    <property type="entry name" value="threonylcarbamoyladenosine tRNA methylthiotransferase isoform X2"/>
    <property type="match status" value="1"/>
</dbReference>
<dbReference type="NCBIfam" id="TIGR00089">
    <property type="entry name" value="MiaB/RimO family radical SAM methylthiotransferase"/>
    <property type="match status" value="1"/>
</dbReference>
<evidence type="ECO:0000256" key="1">
    <source>
        <dbReference type="ARBA" id="ARBA00002399"/>
    </source>
</evidence>
<dbReference type="InterPro" id="IPR006638">
    <property type="entry name" value="Elp3/MiaA/NifB-like_rSAM"/>
</dbReference>
<dbReference type="InterPro" id="IPR058240">
    <property type="entry name" value="rSAM_sf"/>
</dbReference>
<dbReference type="FunFam" id="3.40.50.12160:FF:000005">
    <property type="entry name" value="threonylcarbamoyladenosine tRNA methylthiotransferase isoform X1"/>
    <property type="match status" value="1"/>
</dbReference>
<keyword evidence="9 15" id="KW-0479">Metal-binding</keyword>
<evidence type="ECO:0000256" key="9">
    <source>
        <dbReference type="ARBA" id="ARBA00022723"/>
    </source>
</evidence>
<feature type="domain" description="Radical SAM core" evidence="18">
    <location>
        <begin position="197"/>
        <end position="428"/>
    </location>
</feature>
<evidence type="ECO:0000256" key="5">
    <source>
        <dbReference type="ARBA" id="ARBA00022679"/>
    </source>
</evidence>
<keyword evidence="5 15" id="KW-0808">Transferase</keyword>
<feature type="transmembrane region" description="Helical" evidence="15">
    <location>
        <begin position="527"/>
        <end position="550"/>
    </location>
</feature>
<dbReference type="SMART" id="SM00729">
    <property type="entry name" value="Elp3"/>
    <property type="match status" value="1"/>
</dbReference>